<dbReference type="RefSeq" id="WP_091599763.1">
    <property type="nucleotide sequence ID" value="NZ_FNEE01000026.1"/>
</dbReference>
<evidence type="ECO:0000313" key="1">
    <source>
        <dbReference type="EMBL" id="SDL07930.1"/>
    </source>
</evidence>
<gene>
    <name evidence="1" type="ORF">SAMN05428953_12668</name>
</gene>
<dbReference type="AlphaFoldDB" id="A0A1G9H4U6"/>
<keyword evidence="2" id="KW-1185">Reference proteome</keyword>
<evidence type="ECO:0000313" key="2">
    <source>
        <dbReference type="Proteomes" id="UP000198894"/>
    </source>
</evidence>
<dbReference type="Proteomes" id="UP000198894">
    <property type="component" value="Unassembled WGS sequence"/>
</dbReference>
<protein>
    <submittedName>
        <fullName evidence="1">Uncharacterized protein</fullName>
    </submittedName>
</protein>
<organism evidence="1 2">
    <name type="scientific">Mesorhizobium muleiense</name>
    <dbReference type="NCBI Taxonomy" id="1004279"/>
    <lineage>
        <taxon>Bacteria</taxon>
        <taxon>Pseudomonadati</taxon>
        <taxon>Pseudomonadota</taxon>
        <taxon>Alphaproteobacteria</taxon>
        <taxon>Hyphomicrobiales</taxon>
        <taxon>Phyllobacteriaceae</taxon>
        <taxon>Mesorhizobium</taxon>
    </lineage>
</organism>
<accession>A0A1G9H4U6</accession>
<dbReference type="EMBL" id="FNEE01000026">
    <property type="protein sequence ID" value="SDL07930.1"/>
    <property type="molecule type" value="Genomic_DNA"/>
</dbReference>
<sequence>MTPTENRTLARKAFAEYQTGTDAGLDVVDIIAREIEAVIRRAYGLPDGDIAIHEDFGLTDAIAVAFIAGRSQIDAQALTALKSAEGAVEELCHGQDPANQCWVTLQEIRDAIAKAPSHEAQ</sequence>
<name>A0A1G9H4U6_9HYPH</name>
<proteinExistence type="predicted"/>
<reference evidence="2" key="1">
    <citation type="submission" date="2016-10" db="EMBL/GenBank/DDBJ databases">
        <authorList>
            <person name="Varghese N."/>
            <person name="Submissions S."/>
        </authorList>
    </citation>
    <scope>NUCLEOTIDE SEQUENCE [LARGE SCALE GENOMIC DNA]</scope>
    <source>
        <strain evidence="2">CGMCC 1.11022</strain>
    </source>
</reference>